<evidence type="ECO:0000313" key="2">
    <source>
        <dbReference type="EMBL" id="AGK58675.1"/>
    </source>
</evidence>
<gene>
    <name evidence="2" type="ORF">HYPDE_35018</name>
</gene>
<dbReference type="AlphaFoldDB" id="N0BEX5"/>
<dbReference type="EMBL" id="CP005587">
    <property type="protein sequence ID" value="AGK58675.1"/>
    <property type="molecule type" value="Genomic_DNA"/>
</dbReference>
<feature type="region of interest" description="Disordered" evidence="1">
    <location>
        <begin position="1"/>
        <end position="22"/>
    </location>
</feature>
<organism evidence="2 3">
    <name type="scientific">Hyphomicrobium denitrificans 1NES1</name>
    <dbReference type="NCBI Taxonomy" id="670307"/>
    <lineage>
        <taxon>Bacteria</taxon>
        <taxon>Pseudomonadati</taxon>
        <taxon>Pseudomonadota</taxon>
        <taxon>Alphaproteobacteria</taxon>
        <taxon>Hyphomicrobiales</taxon>
        <taxon>Hyphomicrobiaceae</taxon>
        <taxon>Hyphomicrobium</taxon>
    </lineage>
</organism>
<keyword evidence="3" id="KW-1185">Reference proteome</keyword>
<accession>N0BEX5</accession>
<name>N0BEX5_9HYPH</name>
<dbReference type="STRING" id="670307.HYPDE_35018"/>
<evidence type="ECO:0000313" key="3">
    <source>
        <dbReference type="Proteomes" id="UP000005952"/>
    </source>
</evidence>
<evidence type="ECO:0000256" key="1">
    <source>
        <dbReference type="SAM" id="MobiDB-lite"/>
    </source>
</evidence>
<protein>
    <submittedName>
        <fullName evidence="2">Uncharacterized protein</fullName>
    </submittedName>
</protein>
<dbReference type="KEGG" id="hdt:HYPDE_35018"/>
<sequence length="68" mass="7132">MRAPQACGGRASFLQNGAPGPAHAAGIREALRESDYADAEAICEAVARPNMAPSLGFVPDERHLGRKT</sequence>
<reference evidence="2 3" key="1">
    <citation type="journal article" date="2013" name="Genome Announc.">
        <title>Genome sequences for three denitrifying bacterial strains isolated from a uranium- and nitrate-contaminated subsurface environment.</title>
        <authorList>
            <person name="Venkatramanan R."/>
            <person name="Prakash O."/>
            <person name="Woyke T."/>
            <person name="Chain P."/>
            <person name="Goodwin L.A."/>
            <person name="Watson D."/>
            <person name="Brooks S."/>
            <person name="Kostka J.E."/>
            <person name="Green S.J."/>
        </authorList>
    </citation>
    <scope>NUCLEOTIDE SEQUENCE [LARGE SCALE GENOMIC DNA]</scope>
    <source>
        <strain evidence="2 3">1NES1</strain>
    </source>
</reference>
<dbReference type="HOGENOM" id="CLU_2788256_0_0_5"/>
<proteinExistence type="predicted"/>
<dbReference type="Proteomes" id="UP000005952">
    <property type="component" value="Chromosome"/>
</dbReference>